<dbReference type="AlphaFoldDB" id="A0A1W6LJ03"/>
<feature type="domain" description="NADP-dependent oxidoreductase" evidence="4">
    <location>
        <begin position="26"/>
        <end position="327"/>
    </location>
</feature>
<comment type="similarity">
    <text evidence="1">Belongs to the shaker potassium channel beta subunit family.</text>
</comment>
<reference evidence="6" key="1">
    <citation type="submission" date="2017-04" db="EMBL/GenBank/DDBJ databases">
        <title>Comparative genomics and description of representatives of a novel lineage of planctomycetes thriving in anoxic sediments.</title>
        <authorList>
            <person name="Spring S."/>
            <person name="Bunk B."/>
            <person name="Sproer C."/>
        </authorList>
    </citation>
    <scope>NUCLEOTIDE SEQUENCE [LARGE SCALE GENOMIC DNA]</scope>
    <source>
        <strain evidence="6">ST-PulAB-D4</strain>
    </source>
</reference>
<dbReference type="RefSeq" id="WP_085754490.1">
    <property type="nucleotide sequence ID" value="NZ_CP021023.1"/>
</dbReference>
<gene>
    <name evidence="5" type="primary">gpr_2</name>
    <name evidence="5" type="ORF">STSP1_00126</name>
</gene>
<name>A0A1W6LJ03_9BACT</name>
<dbReference type="EC" id="1.1.1.-" evidence="5"/>
<dbReference type="InterPro" id="IPR005399">
    <property type="entry name" value="K_chnl_volt-dep_bsu_KCNAB-rel"/>
</dbReference>
<evidence type="ECO:0000256" key="2">
    <source>
        <dbReference type="ARBA" id="ARBA00022857"/>
    </source>
</evidence>
<dbReference type="GO" id="GO:0016491">
    <property type="term" value="F:oxidoreductase activity"/>
    <property type="evidence" value="ECO:0007669"/>
    <property type="project" value="UniProtKB-KW"/>
</dbReference>
<dbReference type="Pfam" id="PF00248">
    <property type="entry name" value="Aldo_ket_red"/>
    <property type="match status" value="1"/>
</dbReference>
<keyword evidence="3 5" id="KW-0560">Oxidoreductase</keyword>
<proteinExistence type="inferred from homology"/>
<dbReference type="Proteomes" id="UP000193334">
    <property type="component" value="Chromosome"/>
</dbReference>
<evidence type="ECO:0000313" key="6">
    <source>
        <dbReference type="Proteomes" id="UP000193334"/>
    </source>
</evidence>
<dbReference type="InterPro" id="IPR023210">
    <property type="entry name" value="NADP_OxRdtase_dom"/>
</dbReference>
<sequence>MHTADSERYNKLDYVRCGKSGLKLPPLSLGLWHNFGQEDDYEKSKKIVLTAFDNGITHFDLANNYGPPPGAAEQRFGKILREELGRYRDEIVVSTKAGHPMWDGPYGNWGSKKHLKASLDQSLERLGLDYVDIFYTHRPDPETPIEETIQAVSDSVKAGKALYPGISKYKIEGTVKALELFEELGTPLLVHQINYSMLDRTPENLRLWEILKAKGKGAVVFSPLAQGLLTDKYLNGIPEGSRAAREGTFLSRDKITPELLEKIKKLNKLARQRSQTLAQMALQWATRDDCVCSAIVGASRPEQILDSLKFKKAEPFSDEELNKIENILSD</sequence>
<dbReference type="SUPFAM" id="SSF51430">
    <property type="entry name" value="NAD(P)-linked oxidoreductase"/>
    <property type="match status" value="1"/>
</dbReference>
<evidence type="ECO:0000313" key="5">
    <source>
        <dbReference type="EMBL" id="ARN55761.1"/>
    </source>
</evidence>
<dbReference type="Gene3D" id="3.20.20.100">
    <property type="entry name" value="NADP-dependent oxidoreductase domain"/>
    <property type="match status" value="1"/>
</dbReference>
<accession>A0A1W6LJ03</accession>
<protein>
    <submittedName>
        <fullName evidence="5">L-glyceraldehyde 3-phosphate reductase</fullName>
        <ecNumber evidence="5">1.1.1.-</ecNumber>
    </submittedName>
</protein>
<organism evidence="5 6">
    <name type="scientific">Sedimentisphaera salicampi</name>
    <dbReference type="NCBI Taxonomy" id="1941349"/>
    <lineage>
        <taxon>Bacteria</taxon>
        <taxon>Pseudomonadati</taxon>
        <taxon>Planctomycetota</taxon>
        <taxon>Phycisphaerae</taxon>
        <taxon>Sedimentisphaerales</taxon>
        <taxon>Sedimentisphaeraceae</taxon>
        <taxon>Sedimentisphaera</taxon>
    </lineage>
</organism>
<dbReference type="STRING" id="1941349.STSP1_00126"/>
<dbReference type="InterPro" id="IPR036812">
    <property type="entry name" value="NAD(P)_OxRdtase_dom_sf"/>
</dbReference>
<dbReference type="KEGG" id="pbp:STSP1_00126"/>
<dbReference type="EMBL" id="CP021023">
    <property type="protein sequence ID" value="ARN55761.1"/>
    <property type="molecule type" value="Genomic_DNA"/>
</dbReference>
<dbReference type="GO" id="GO:0051596">
    <property type="term" value="P:methylglyoxal catabolic process"/>
    <property type="evidence" value="ECO:0007669"/>
    <property type="project" value="TreeGrafter"/>
</dbReference>
<evidence type="ECO:0000256" key="1">
    <source>
        <dbReference type="ARBA" id="ARBA00006515"/>
    </source>
</evidence>
<dbReference type="PANTHER" id="PTHR43150:SF4">
    <property type="entry name" value="L-GLYCERALDEHYDE 3-PHOSPHATE REDUCTASE"/>
    <property type="match status" value="1"/>
</dbReference>
<evidence type="ECO:0000259" key="4">
    <source>
        <dbReference type="Pfam" id="PF00248"/>
    </source>
</evidence>
<dbReference type="PANTHER" id="PTHR43150">
    <property type="entry name" value="HYPERKINETIC, ISOFORM M"/>
    <property type="match status" value="1"/>
</dbReference>
<keyword evidence="2" id="KW-0521">NADP</keyword>
<keyword evidence="6" id="KW-1185">Reference proteome</keyword>
<evidence type="ECO:0000256" key="3">
    <source>
        <dbReference type="ARBA" id="ARBA00023002"/>
    </source>
</evidence>